<evidence type="ECO:0000313" key="2">
    <source>
        <dbReference type="Proteomes" id="UP000784294"/>
    </source>
</evidence>
<dbReference type="Proteomes" id="UP000784294">
    <property type="component" value="Unassembled WGS sequence"/>
</dbReference>
<organism evidence="1 2">
    <name type="scientific">Protopolystoma xenopodis</name>
    <dbReference type="NCBI Taxonomy" id="117903"/>
    <lineage>
        <taxon>Eukaryota</taxon>
        <taxon>Metazoa</taxon>
        <taxon>Spiralia</taxon>
        <taxon>Lophotrochozoa</taxon>
        <taxon>Platyhelminthes</taxon>
        <taxon>Monogenea</taxon>
        <taxon>Polyopisthocotylea</taxon>
        <taxon>Polystomatidea</taxon>
        <taxon>Polystomatidae</taxon>
        <taxon>Protopolystoma</taxon>
    </lineage>
</organism>
<comment type="caution">
    <text evidence="1">The sequence shown here is derived from an EMBL/GenBank/DDBJ whole genome shotgun (WGS) entry which is preliminary data.</text>
</comment>
<proteinExistence type="predicted"/>
<sequence>MHCHGSTPAWGVDKTDARSKLHITFYFLPHFA</sequence>
<keyword evidence="2" id="KW-1185">Reference proteome</keyword>
<reference evidence="1" key="1">
    <citation type="submission" date="2018-11" db="EMBL/GenBank/DDBJ databases">
        <authorList>
            <consortium name="Pathogen Informatics"/>
        </authorList>
    </citation>
    <scope>NUCLEOTIDE SEQUENCE</scope>
</reference>
<evidence type="ECO:0000313" key="1">
    <source>
        <dbReference type="EMBL" id="VEL39422.1"/>
    </source>
</evidence>
<gene>
    <name evidence="1" type="ORF">PXEA_LOCUS32862</name>
</gene>
<dbReference type="AlphaFoldDB" id="A0A3S5BBC8"/>
<protein>
    <submittedName>
        <fullName evidence="1">Uncharacterized protein</fullName>
    </submittedName>
</protein>
<accession>A0A3S5BBC8</accession>
<dbReference type="EMBL" id="CAAALY010261230">
    <property type="protein sequence ID" value="VEL39422.1"/>
    <property type="molecule type" value="Genomic_DNA"/>
</dbReference>
<name>A0A3S5BBC8_9PLAT</name>